<proteinExistence type="predicted"/>
<keyword evidence="5 9" id="KW-0472">Membrane</keyword>
<dbReference type="PANTHER" id="PTHR10489:SF951">
    <property type="entry name" value="RELAXIN FAMILY PEPTIDE_INSL5 RECEPTOR 4"/>
    <property type="match status" value="1"/>
</dbReference>
<feature type="region of interest" description="Disordered" evidence="8">
    <location>
        <begin position="428"/>
        <end position="454"/>
    </location>
</feature>
<dbReference type="InterPro" id="IPR050119">
    <property type="entry name" value="CCR1-9-like"/>
</dbReference>
<sequence length="508" mass="56240">MSVTSGPEMSAVTEPPLPRSLLISLCRELPSATLDGANGSNASLGYRPPDNCSDEFESEVPVDGSPALRIIISLVYSVVCAVGLVGNLLVFYVMRNKQARKKSTINYFVVNLAITDFQFVLVLPFWAVETALDFNWPFGDVLCRLVSSLTVLNMYASVSFLTAMSVVRYWAIASAVHSRPRPTGCSPRWISLVVWLAASAASVPTAVFSTAPTVSGVPLCLLRFPEGQFWLGVYHVQKILLGFLLPLVIISACYLQLLRFLRHKNPAGAQRTGRRSRVTRSVTVVVLSFFVCWLPNHAITLWGIFVKLGAVPFGDAFYTAHVYVFPVTVCLAHANSCLNPLLYCLLRRDYRQALRQVFWRPPSSPPTATTHTCHLRPFSGTCRPEPEVDDLQAVIQLQPMDGDEKGRRQSKQQQQRNVGVACTSRRNLHPQHLHPNRNHVQQQQQLHLGSRTQSQLARTHTRPGVYVGCRDVAVSACSTTTYLTGTYRSCTERAEPLPAVASVGNTIY</sequence>
<dbReference type="GO" id="GO:0006955">
    <property type="term" value="P:immune response"/>
    <property type="evidence" value="ECO:0007669"/>
    <property type="project" value="TreeGrafter"/>
</dbReference>
<evidence type="ECO:0000313" key="12">
    <source>
        <dbReference type="RefSeq" id="XP_032805200.1"/>
    </source>
</evidence>
<gene>
    <name evidence="12" type="primary">LOC116940048</name>
</gene>
<dbReference type="PANTHER" id="PTHR10489">
    <property type="entry name" value="CELL ADHESION MOLECULE"/>
    <property type="match status" value="1"/>
</dbReference>
<dbReference type="RefSeq" id="XP_032805200.1">
    <property type="nucleotide sequence ID" value="XM_032949309.1"/>
</dbReference>
<protein>
    <submittedName>
        <fullName evidence="12">Relaxin-3 receptor 1-like</fullName>
    </submittedName>
</protein>
<keyword evidence="6" id="KW-0675">Receptor</keyword>
<evidence type="ECO:0000256" key="3">
    <source>
        <dbReference type="ARBA" id="ARBA00022989"/>
    </source>
</evidence>
<feature type="transmembrane region" description="Helical" evidence="9">
    <location>
        <begin position="239"/>
        <end position="261"/>
    </location>
</feature>
<dbReference type="GO" id="GO:0019957">
    <property type="term" value="F:C-C chemokine binding"/>
    <property type="evidence" value="ECO:0007669"/>
    <property type="project" value="TreeGrafter"/>
</dbReference>
<evidence type="ECO:0000256" key="2">
    <source>
        <dbReference type="ARBA" id="ARBA00022692"/>
    </source>
</evidence>
<dbReference type="SUPFAM" id="SSF81321">
    <property type="entry name" value="Family A G protein-coupled receptor-like"/>
    <property type="match status" value="1"/>
</dbReference>
<name>A0AAJ7SUU2_PETMA</name>
<feature type="domain" description="G-protein coupled receptors family 1 profile" evidence="10">
    <location>
        <begin position="86"/>
        <end position="343"/>
    </location>
</feature>
<reference evidence="12" key="1">
    <citation type="submission" date="2025-08" db="UniProtKB">
        <authorList>
            <consortium name="RefSeq"/>
        </authorList>
    </citation>
    <scope>IDENTIFICATION</scope>
    <source>
        <tissue evidence="12">Sperm</tissue>
    </source>
</reference>
<dbReference type="GO" id="GO:0019722">
    <property type="term" value="P:calcium-mediated signaling"/>
    <property type="evidence" value="ECO:0007669"/>
    <property type="project" value="TreeGrafter"/>
</dbReference>
<evidence type="ECO:0000256" key="1">
    <source>
        <dbReference type="ARBA" id="ARBA00004370"/>
    </source>
</evidence>
<feature type="transmembrane region" description="Helical" evidence="9">
    <location>
        <begin position="105"/>
        <end position="128"/>
    </location>
</feature>
<dbReference type="AlphaFoldDB" id="A0AAJ7SUU2"/>
<comment type="subcellular location">
    <subcellularLocation>
        <location evidence="1">Membrane</location>
    </subcellularLocation>
</comment>
<dbReference type="PROSITE" id="PS50262">
    <property type="entry name" value="G_PROTEIN_RECEP_F1_2"/>
    <property type="match status" value="1"/>
</dbReference>
<evidence type="ECO:0000259" key="10">
    <source>
        <dbReference type="PROSITE" id="PS50262"/>
    </source>
</evidence>
<feature type="transmembrane region" description="Helical" evidence="9">
    <location>
        <begin position="192"/>
        <end position="219"/>
    </location>
</feature>
<dbReference type="GO" id="GO:0016493">
    <property type="term" value="F:C-C chemokine receptor activity"/>
    <property type="evidence" value="ECO:0007669"/>
    <property type="project" value="TreeGrafter"/>
</dbReference>
<feature type="transmembrane region" description="Helical" evidence="9">
    <location>
        <begin position="70"/>
        <end position="93"/>
    </location>
</feature>
<feature type="compositionally biased region" description="Polar residues" evidence="8">
    <location>
        <begin position="438"/>
        <end position="454"/>
    </location>
</feature>
<evidence type="ECO:0000256" key="6">
    <source>
        <dbReference type="ARBA" id="ARBA00023170"/>
    </source>
</evidence>
<keyword evidence="2 9" id="KW-0812">Transmembrane</keyword>
<keyword evidence="7" id="KW-0807">Transducer</keyword>
<evidence type="ECO:0000256" key="8">
    <source>
        <dbReference type="SAM" id="MobiDB-lite"/>
    </source>
</evidence>
<dbReference type="Gene3D" id="1.20.1070.10">
    <property type="entry name" value="Rhodopsin 7-helix transmembrane proteins"/>
    <property type="match status" value="1"/>
</dbReference>
<dbReference type="Pfam" id="PF00001">
    <property type="entry name" value="7tm_1"/>
    <property type="match status" value="1"/>
</dbReference>
<dbReference type="GO" id="GO:0007204">
    <property type="term" value="P:positive regulation of cytosolic calcium ion concentration"/>
    <property type="evidence" value="ECO:0007669"/>
    <property type="project" value="TreeGrafter"/>
</dbReference>
<accession>A0AAJ7SUU2</accession>
<evidence type="ECO:0000256" key="9">
    <source>
        <dbReference type="SAM" id="Phobius"/>
    </source>
</evidence>
<feature type="transmembrane region" description="Helical" evidence="9">
    <location>
        <begin position="282"/>
        <end position="305"/>
    </location>
</feature>
<feature type="transmembrane region" description="Helical" evidence="9">
    <location>
        <begin position="148"/>
        <end position="171"/>
    </location>
</feature>
<dbReference type="InterPro" id="IPR017452">
    <property type="entry name" value="GPCR_Rhodpsn_7TM"/>
</dbReference>
<keyword evidence="11" id="KW-1185">Reference proteome</keyword>
<feature type="transmembrane region" description="Helical" evidence="9">
    <location>
        <begin position="325"/>
        <end position="346"/>
    </location>
</feature>
<evidence type="ECO:0000256" key="4">
    <source>
        <dbReference type="ARBA" id="ARBA00023040"/>
    </source>
</evidence>
<dbReference type="KEGG" id="pmrn:116940048"/>
<evidence type="ECO:0000256" key="5">
    <source>
        <dbReference type="ARBA" id="ARBA00023136"/>
    </source>
</evidence>
<feature type="compositionally biased region" description="Basic residues" evidence="8">
    <location>
        <begin position="428"/>
        <end position="437"/>
    </location>
</feature>
<dbReference type="InterPro" id="IPR000276">
    <property type="entry name" value="GPCR_Rhodpsn"/>
</dbReference>
<dbReference type="GO" id="GO:0009897">
    <property type="term" value="C:external side of plasma membrane"/>
    <property type="evidence" value="ECO:0007669"/>
    <property type="project" value="TreeGrafter"/>
</dbReference>
<dbReference type="PRINTS" id="PR00237">
    <property type="entry name" value="GPCRRHODOPSN"/>
</dbReference>
<dbReference type="GO" id="GO:0060326">
    <property type="term" value="P:cell chemotaxis"/>
    <property type="evidence" value="ECO:0007669"/>
    <property type="project" value="TreeGrafter"/>
</dbReference>
<feature type="region of interest" description="Disordered" evidence="8">
    <location>
        <begin position="401"/>
        <end position="420"/>
    </location>
</feature>
<keyword evidence="4" id="KW-0297">G-protein coupled receptor</keyword>
<dbReference type="Proteomes" id="UP001318040">
    <property type="component" value="Chromosome 1"/>
</dbReference>
<evidence type="ECO:0000256" key="7">
    <source>
        <dbReference type="ARBA" id="ARBA00023224"/>
    </source>
</evidence>
<keyword evidence="3 9" id="KW-1133">Transmembrane helix</keyword>
<evidence type="ECO:0000313" key="11">
    <source>
        <dbReference type="Proteomes" id="UP001318040"/>
    </source>
</evidence>
<organism evidence="11 12">
    <name type="scientific">Petromyzon marinus</name>
    <name type="common">Sea lamprey</name>
    <dbReference type="NCBI Taxonomy" id="7757"/>
    <lineage>
        <taxon>Eukaryota</taxon>
        <taxon>Metazoa</taxon>
        <taxon>Chordata</taxon>
        <taxon>Craniata</taxon>
        <taxon>Vertebrata</taxon>
        <taxon>Cyclostomata</taxon>
        <taxon>Hyperoartia</taxon>
        <taxon>Petromyzontiformes</taxon>
        <taxon>Petromyzontidae</taxon>
        <taxon>Petromyzon</taxon>
    </lineage>
</organism>